<dbReference type="AlphaFoldDB" id="A0A6C0F8K3"/>
<evidence type="ECO:0000313" key="1">
    <source>
        <dbReference type="EMBL" id="QHT37414.1"/>
    </source>
</evidence>
<reference evidence="1" key="1">
    <citation type="journal article" date="2020" name="Nature">
        <title>Giant virus diversity and host interactions through global metagenomics.</title>
        <authorList>
            <person name="Schulz F."/>
            <person name="Roux S."/>
            <person name="Paez-Espino D."/>
            <person name="Jungbluth S."/>
            <person name="Walsh D.A."/>
            <person name="Denef V.J."/>
            <person name="McMahon K.D."/>
            <person name="Konstantinidis K.T."/>
            <person name="Eloe-Fadrosh E.A."/>
            <person name="Kyrpides N.C."/>
            <person name="Woyke T."/>
        </authorList>
    </citation>
    <scope>NUCLEOTIDE SEQUENCE</scope>
    <source>
        <strain evidence="1">GVMAG-S-ERX555997-44</strain>
    </source>
</reference>
<protein>
    <submittedName>
        <fullName evidence="1">Uncharacterized protein</fullName>
    </submittedName>
</protein>
<name>A0A6C0F8K3_9ZZZZ</name>
<accession>A0A6C0F8K3</accession>
<proteinExistence type="predicted"/>
<sequence>MKFISLPIFLISLSIGLFINYITDPNTKTVFVYPTPDNYDKIQYKGKNDTCFGFTPKEVKCPTNEKEIESYTVEEKR</sequence>
<dbReference type="EMBL" id="MN738796">
    <property type="protein sequence ID" value="QHT37414.1"/>
    <property type="molecule type" value="Genomic_DNA"/>
</dbReference>
<organism evidence="1">
    <name type="scientific">viral metagenome</name>
    <dbReference type="NCBI Taxonomy" id="1070528"/>
    <lineage>
        <taxon>unclassified sequences</taxon>
        <taxon>metagenomes</taxon>
        <taxon>organismal metagenomes</taxon>
    </lineage>
</organism>